<sequence length="297" mass="32625">MSGIQGSKALTVVVGAAGTVGRETMSALASNGPVRGVVRRPSIDTHVPSATYVMVDHESTDDMARAMMDAQSLVIVMGTSPQLVAIEKVAIDAALRVGVSRIVKISAPIVPNVEVSRWHQESEDYLSKTGCDYTIIRPTAFMQNWLRNAKPIKFTGRIFGSSGFGARNYVDVRDVATIAAQAAQQSKSKKQLEHILDVAGPEALSHQEVANRLSSVLGKKISFVDMPPEEYRKTLNKKARLAPWLIDHLVELDTLAKAHPEKGSGSIKRLTGRSPRIFDEFIYEHRSSFERPTFWSI</sequence>
<dbReference type="RefSeq" id="WP_015499072.1">
    <property type="nucleotide sequence ID" value="NC_020911.1"/>
</dbReference>
<proteinExistence type="predicted"/>
<dbReference type="Pfam" id="PF13460">
    <property type="entry name" value="NAD_binding_10"/>
    <property type="match status" value="1"/>
</dbReference>
<dbReference type="SUPFAM" id="SSF51735">
    <property type="entry name" value="NAD(P)-binding Rossmann-fold domains"/>
    <property type="match status" value="1"/>
</dbReference>
<dbReference type="Proteomes" id="UP000005307">
    <property type="component" value="Chromosome"/>
</dbReference>
<dbReference type="KEGG" id="oat:OAN307_c25650"/>
<feature type="domain" description="NAD(P)-binding" evidence="1">
    <location>
        <begin position="15"/>
        <end position="184"/>
    </location>
</feature>
<dbReference type="Gene3D" id="3.40.50.720">
    <property type="entry name" value="NAD(P)-binding Rossmann-like Domain"/>
    <property type="match status" value="1"/>
</dbReference>
<dbReference type="EMBL" id="CP003740">
    <property type="protein sequence ID" value="AGI68162.1"/>
    <property type="molecule type" value="Genomic_DNA"/>
</dbReference>
<accession>M9RB62</accession>
<dbReference type="InterPro" id="IPR016040">
    <property type="entry name" value="NAD(P)-bd_dom"/>
</dbReference>
<dbReference type="EMBL" id="CP003740">
    <property type="protein sequence ID" value="AGI67035.1"/>
    <property type="molecule type" value="Genomic_DNA"/>
</dbReference>
<evidence type="ECO:0000259" key="1">
    <source>
        <dbReference type="Pfam" id="PF13460"/>
    </source>
</evidence>
<dbReference type="InterPro" id="IPR036291">
    <property type="entry name" value="NAD(P)-bd_dom_sf"/>
</dbReference>
<evidence type="ECO:0000313" key="3">
    <source>
        <dbReference type="EMBL" id="AGI68162.1"/>
    </source>
</evidence>
<reference evidence="2 4" key="1">
    <citation type="journal article" date="2013" name="PLoS ONE">
        <title>Poles Apart: Arctic and Antarctic Octadecabacter strains Share High Genome Plasticity and a New Type of Xanthorhodopsin.</title>
        <authorList>
            <person name="Vollmers J."/>
            <person name="Voget S."/>
            <person name="Dietrich S."/>
            <person name="Gollnow K."/>
            <person name="Smits M."/>
            <person name="Meyer K."/>
            <person name="Brinkhoff T."/>
            <person name="Simon M."/>
            <person name="Daniel R."/>
        </authorList>
    </citation>
    <scope>NUCLEOTIDE SEQUENCE [LARGE SCALE GENOMIC DNA]</scope>
    <source>
        <strain evidence="2 4">307</strain>
    </source>
</reference>
<dbReference type="KEGG" id="oat:OAN307_c13530"/>
<protein>
    <submittedName>
        <fullName evidence="2">DUF2798 family protein</fullName>
    </submittedName>
    <submittedName>
        <fullName evidence="3">NmrA family protein-like protein</fullName>
    </submittedName>
</protein>
<dbReference type="HOGENOM" id="CLU_007383_10_6_5"/>
<evidence type="ECO:0000313" key="2">
    <source>
        <dbReference type="EMBL" id="AGI67035.1"/>
    </source>
</evidence>
<dbReference type="OrthoDB" id="7419852at2"/>
<gene>
    <name evidence="2" type="ORF">OAN307_c13530</name>
    <name evidence="3" type="ORF">OAN307_c25650</name>
</gene>
<dbReference type="Gene3D" id="3.90.25.10">
    <property type="entry name" value="UDP-galactose 4-epimerase, domain 1"/>
    <property type="match status" value="1"/>
</dbReference>
<organism evidence="2 4">
    <name type="scientific">Octadecabacter antarcticus 307</name>
    <dbReference type="NCBI Taxonomy" id="391626"/>
    <lineage>
        <taxon>Bacteria</taxon>
        <taxon>Pseudomonadati</taxon>
        <taxon>Pseudomonadota</taxon>
        <taxon>Alphaproteobacteria</taxon>
        <taxon>Rhodobacterales</taxon>
        <taxon>Roseobacteraceae</taxon>
        <taxon>Octadecabacter</taxon>
    </lineage>
</organism>
<dbReference type="PANTHER" id="PTHR43162">
    <property type="match status" value="1"/>
</dbReference>
<dbReference type="PANTHER" id="PTHR43162:SF1">
    <property type="entry name" value="PRESTALK A DIFFERENTIATION PROTEIN A"/>
    <property type="match status" value="1"/>
</dbReference>
<dbReference type="AlphaFoldDB" id="M9RB62"/>
<dbReference type="eggNOG" id="COG0702">
    <property type="taxonomic scope" value="Bacteria"/>
</dbReference>
<evidence type="ECO:0000313" key="4">
    <source>
        <dbReference type="Proteomes" id="UP000005307"/>
    </source>
</evidence>
<name>M9RB62_9RHOB</name>
<dbReference type="STRING" id="391626.OAN307_c13530"/>
<keyword evidence="4" id="KW-1185">Reference proteome</keyword>
<dbReference type="InterPro" id="IPR051604">
    <property type="entry name" value="Ergot_Alk_Oxidoreductase"/>
</dbReference>